<evidence type="ECO:0000313" key="1">
    <source>
        <dbReference type="EMBL" id="GEO39168.1"/>
    </source>
</evidence>
<dbReference type="AlphaFoldDB" id="A0A512DRQ4"/>
<dbReference type="EMBL" id="BJYZ01000014">
    <property type="protein sequence ID" value="GEO39168.1"/>
    <property type="molecule type" value="Genomic_DNA"/>
</dbReference>
<dbReference type="Proteomes" id="UP000321523">
    <property type="component" value="Unassembled WGS sequence"/>
</dbReference>
<gene>
    <name evidence="1" type="ORF">SAE02_33160</name>
</gene>
<name>A0A512DRQ4_9PROT</name>
<sequence>MTENLMTESPADPETLIATERLTEVREAFKVISREIEKLRGLELGDRHPAVVFRPMRKEPR</sequence>
<reference evidence="1 2" key="1">
    <citation type="submission" date="2019-07" db="EMBL/GenBank/DDBJ databases">
        <title>Whole genome shotgun sequence of Skermanella aerolata NBRC 106429.</title>
        <authorList>
            <person name="Hosoyama A."/>
            <person name="Uohara A."/>
            <person name="Ohji S."/>
            <person name="Ichikawa N."/>
        </authorList>
    </citation>
    <scope>NUCLEOTIDE SEQUENCE [LARGE SCALE GENOMIC DNA]</scope>
    <source>
        <strain evidence="1 2">NBRC 106429</strain>
    </source>
</reference>
<accession>A0A512DRQ4</accession>
<organism evidence="1 2">
    <name type="scientific">Skermanella aerolata</name>
    <dbReference type="NCBI Taxonomy" id="393310"/>
    <lineage>
        <taxon>Bacteria</taxon>
        <taxon>Pseudomonadati</taxon>
        <taxon>Pseudomonadota</taxon>
        <taxon>Alphaproteobacteria</taxon>
        <taxon>Rhodospirillales</taxon>
        <taxon>Azospirillaceae</taxon>
        <taxon>Skermanella</taxon>
    </lineage>
</organism>
<proteinExistence type="predicted"/>
<protein>
    <submittedName>
        <fullName evidence="1">Uncharacterized protein</fullName>
    </submittedName>
</protein>
<keyword evidence="2" id="KW-1185">Reference proteome</keyword>
<dbReference type="RefSeq" id="WP_044432616.1">
    <property type="nucleotide sequence ID" value="NZ_BJYZ01000014.1"/>
</dbReference>
<evidence type="ECO:0000313" key="2">
    <source>
        <dbReference type="Proteomes" id="UP000321523"/>
    </source>
</evidence>
<comment type="caution">
    <text evidence="1">The sequence shown here is derived from an EMBL/GenBank/DDBJ whole genome shotgun (WGS) entry which is preliminary data.</text>
</comment>